<dbReference type="GO" id="GO:0005634">
    <property type="term" value="C:nucleus"/>
    <property type="evidence" value="ECO:0007669"/>
    <property type="project" value="TreeGrafter"/>
</dbReference>
<accession>A0A1R2CQM9</accession>
<evidence type="ECO:0000313" key="7">
    <source>
        <dbReference type="Proteomes" id="UP000187209"/>
    </source>
</evidence>
<dbReference type="PROSITE" id="PS50245">
    <property type="entry name" value="CAP_GLY_2"/>
    <property type="match status" value="1"/>
</dbReference>
<dbReference type="InterPro" id="IPR029071">
    <property type="entry name" value="Ubiquitin-like_domsf"/>
</dbReference>
<keyword evidence="2" id="KW-0963">Cytoplasm</keyword>
<dbReference type="GO" id="GO:0007023">
    <property type="term" value="P:post-chaperonin tubulin folding pathway"/>
    <property type="evidence" value="ECO:0007669"/>
    <property type="project" value="InterPro"/>
</dbReference>
<dbReference type="InterPro" id="IPR036859">
    <property type="entry name" value="CAP-Gly_dom_sf"/>
</dbReference>
<sequence length="233" mass="26260">MESTTVKLNVTHSKRSMKALELRFSTASTIETVKNNLEMRFGTSANFMMLKLVDTAGNTVASMLDNESKLGFYNPQDFYTIHIVDLDPSTVDLDNVENVDKYEISEEAYNALDVNFRKFKEEMKKTNPDLMKPNKPQVDDEHQADLVGDISVGNRCRINPGDKRGTVRFVGKIPTLNPGYWVGIELDEPLGKNDGSHSGTKYFECTPKHGIFVRPSAVEVGNFRPYDEDPDEI</sequence>
<dbReference type="Pfam" id="PF14560">
    <property type="entry name" value="Ubiquitin_2"/>
    <property type="match status" value="1"/>
</dbReference>
<evidence type="ECO:0000256" key="1">
    <source>
        <dbReference type="ARBA" id="ARBA00004496"/>
    </source>
</evidence>
<dbReference type="InterPro" id="IPR000938">
    <property type="entry name" value="CAP-Gly_domain"/>
</dbReference>
<evidence type="ECO:0000259" key="5">
    <source>
        <dbReference type="PROSITE" id="PS50245"/>
    </source>
</evidence>
<dbReference type="CDD" id="cd01789">
    <property type="entry name" value="Ubl_TBCB"/>
    <property type="match status" value="1"/>
</dbReference>
<dbReference type="PANTHER" id="PTHR18916">
    <property type="entry name" value="DYNACTIN 1-RELATED MICROTUBULE-BINDING"/>
    <property type="match status" value="1"/>
</dbReference>
<comment type="subcellular location">
    <subcellularLocation>
        <location evidence="1">Cytoplasm</location>
    </subcellularLocation>
</comment>
<evidence type="ECO:0000256" key="3">
    <source>
        <dbReference type="ARBA" id="ARBA00023186"/>
    </source>
</evidence>
<dbReference type="GO" id="GO:0005737">
    <property type="term" value="C:cytoplasm"/>
    <property type="evidence" value="ECO:0007669"/>
    <property type="project" value="UniProtKB-SubCell"/>
</dbReference>
<comment type="caution">
    <text evidence="6">The sequence shown here is derived from an EMBL/GenBank/DDBJ whole genome shotgun (WGS) entry which is preliminary data.</text>
</comment>
<reference evidence="6 7" key="1">
    <citation type="submission" date="2016-11" db="EMBL/GenBank/DDBJ databases">
        <title>The macronuclear genome of Stentor coeruleus: a giant cell with tiny introns.</title>
        <authorList>
            <person name="Slabodnick M."/>
            <person name="Ruby J.G."/>
            <person name="Reiff S.B."/>
            <person name="Swart E.C."/>
            <person name="Gosai S."/>
            <person name="Prabakaran S."/>
            <person name="Witkowska E."/>
            <person name="Larue G.E."/>
            <person name="Fisher S."/>
            <person name="Freeman R.M."/>
            <person name="Gunawardena J."/>
            <person name="Chu W."/>
            <person name="Stover N.A."/>
            <person name="Gregory B.D."/>
            <person name="Nowacki M."/>
            <person name="Derisi J."/>
            <person name="Roy S.W."/>
            <person name="Marshall W.F."/>
            <person name="Sood P."/>
        </authorList>
    </citation>
    <scope>NUCLEOTIDE SEQUENCE [LARGE SCALE GENOMIC DNA]</scope>
    <source>
        <strain evidence="6">WM001</strain>
    </source>
</reference>
<dbReference type="PANTHER" id="PTHR18916:SF85">
    <property type="entry name" value="TUBULIN-FOLDING COFACTOR B"/>
    <property type="match status" value="1"/>
</dbReference>
<evidence type="ECO:0000256" key="4">
    <source>
        <dbReference type="ARBA" id="ARBA00025779"/>
    </source>
</evidence>
<dbReference type="OrthoDB" id="2130750at2759"/>
<dbReference type="GO" id="GO:0031122">
    <property type="term" value="P:cytoplasmic microtubule organization"/>
    <property type="evidence" value="ECO:0007669"/>
    <property type="project" value="TreeGrafter"/>
</dbReference>
<proteinExistence type="inferred from homology"/>
<feature type="domain" description="CAP-Gly" evidence="5">
    <location>
        <begin position="172"/>
        <end position="214"/>
    </location>
</feature>
<gene>
    <name evidence="6" type="ORF">SteCoe_6200</name>
</gene>
<dbReference type="Proteomes" id="UP000187209">
    <property type="component" value="Unassembled WGS sequence"/>
</dbReference>
<keyword evidence="7" id="KW-1185">Reference proteome</keyword>
<dbReference type="GO" id="GO:0035371">
    <property type="term" value="C:microtubule plus-end"/>
    <property type="evidence" value="ECO:0007669"/>
    <property type="project" value="TreeGrafter"/>
</dbReference>
<dbReference type="GO" id="GO:0043014">
    <property type="term" value="F:alpha-tubulin binding"/>
    <property type="evidence" value="ECO:0007669"/>
    <property type="project" value="InterPro"/>
</dbReference>
<dbReference type="SUPFAM" id="SSF54236">
    <property type="entry name" value="Ubiquitin-like"/>
    <property type="match status" value="1"/>
</dbReference>
<dbReference type="SMART" id="SM01052">
    <property type="entry name" value="CAP_GLY"/>
    <property type="match status" value="1"/>
</dbReference>
<dbReference type="PROSITE" id="PS00845">
    <property type="entry name" value="CAP_GLY_1"/>
    <property type="match status" value="1"/>
</dbReference>
<comment type="similarity">
    <text evidence="4">Belongs to the TBCB family.</text>
</comment>
<dbReference type="Gene3D" id="2.30.30.190">
    <property type="entry name" value="CAP Gly-rich-like domain"/>
    <property type="match status" value="1"/>
</dbReference>
<dbReference type="Pfam" id="PF01302">
    <property type="entry name" value="CAP_GLY"/>
    <property type="match status" value="1"/>
</dbReference>
<dbReference type="EMBL" id="MPUH01000084">
    <property type="protein sequence ID" value="OMJ91307.1"/>
    <property type="molecule type" value="Genomic_DNA"/>
</dbReference>
<dbReference type="GO" id="GO:0051010">
    <property type="term" value="F:microtubule plus-end binding"/>
    <property type="evidence" value="ECO:0007669"/>
    <property type="project" value="TreeGrafter"/>
</dbReference>
<dbReference type="AlphaFoldDB" id="A0A1R2CQM9"/>
<evidence type="ECO:0000313" key="6">
    <source>
        <dbReference type="EMBL" id="OMJ91307.1"/>
    </source>
</evidence>
<dbReference type="SUPFAM" id="SSF74924">
    <property type="entry name" value="Cap-Gly domain"/>
    <property type="match status" value="1"/>
</dbReference>
<protein>
    <recommendedName>
        <fullName evidence="5">CAP-Gly domain-containing protein</fullName>
    </recommendedName>
</protein>
<name>A0A1R2CQM9_9CILI</name>
<dbReference type="Gene3D" id="3.10.20.90">
    <property type="entry name" value="Phosphatidylinositol 3-kinase Catalytic Subunit, Chain A, domain 1"/>
    <property type="match status" value="1"/>
</dbReference>
<dbReference type="GO" id="GO:0007021">
    <property type="term" value="P:tubulin complex assembly"/>
    <property type="evidence" value="ECO:0007669"/>
    <property type="project" value="InterPro"/>
</dbReference>
<evidence type="ECO:0000256" key="2">
    <source>
        <dbReference type="ARBA" id="ARBA00022490"/>
    </source>
</evidence>
<dbReference type="InterPro" id="IPR045172">
    <property type="entry name" value="TBCB_Ubl"/>
</dbReference>
<dbReference type="InterPro" id="IPR000626">
    <property type="entry name" value="Ubiquitin-like_dom"/>
</dbReference>
<keyword evidence="3" id="KW-0143">Chaperone</keyword>
<organism evidence="6 7">
    <name type="scientific">Stentor coeruleus</name>
    <dbReference type="NCBI Taxonomy" id="5963"/>
    <lineage>
        <taxon>Eukaryota</taxon>
        <taxon>Sar</taxon>
        <taxon>Alveolata</taxon>
        <taxon>Ciliophora</taxon>
        <taxon>Postciliodesmatophora</taxon>
        <taxon>Heterotrichea</taxon>
        <taxon>Heterotrichida</taxon>
        <taxon>Stentoridae</taxon>
        <taxon>Stentor</taxon>
    </lineage>
</organism>